<evidence type="ECO:0000313" key="3">
    <source>
        <dbReference type="Proteomes" id="UP000187012"/>
    </source>
</evidence>
<evidence type="ECO:0000256" key="1">
    <source>
        <dbReference type="SAM" id="MobiDB-lite"/>
    </source>
</evidence>
<sequence length="207" mass="22319">MPFGCTMPEPGAPGISLRKKPRCSRSSKPTGCLPSSASCFVSRIARKRGSIRSGSISSGRLPSSPSSTALSVPCPLPVAPSEPNSSIFTRRTKPSRLASSICDAKRHAAIIGPTVCELEGPIPILKRSKTLTFMACLVRCDAGLNVMLLHRTSSGIDRIKTAWQWDSGVKRPAGKALRRICDDFRRICDRRPGCGWRCWHGGGDADE</sequence>
<dbReference type="STRING" id="1247936.BN2475_640052"/>
<reference evidence="2 3" key="1">
    <citation type="submission" date="2016-12" db="EMBL/GenBank/DDBJ databases">
        <authorList>
            <person name="Song W.-J."/>
            <person name="Kurnit D.M."/>
        </authorList>
    </citation>
    <scope>NUCLEOTIDE SEQUENCE [LARGE SCALE GENOMIC DNA]</scope>
    <source>
        <strain evidence="2 3">STM7296</strain>
    </source>
</reference>
<name>A0A1N7SG50_9BURK</name>
<dbReference type="EMBL" id="CYGX02000064">
    <property type="protein sequence ID" value="SIT46341.1"/>
    <property type="molecule type" value="Genomic_DNA"/>
</dbReference>
<proteinExistence type="predicted"/>
<accession>A0A1N7SG50</accession>
<protein>
    <submittedName>
        <fullName evidence="2">Uncharacterized protein</fullName>
    </submittedName>
</protein>
<organism evidence="2 3">
    <name type="scientific">Paraburkholderia ribeironis</name>
    <dbReference type="NCBI Taxonomy" id="1247936"/>
    <lineage>
        <taxon>Bacteria</taxon>
        <taxon>Pseudomonadati</taxon>
        <taxon>Pseudomonadota</taxon>
        <taxon>Betaproteobacteria</taxon>
        <taxon>Burkholderiales</taxon>
        <taxon>Burkholderiaceae</taxon>
        <taxon>Paraburkholderia</taxon>
    </lineage>
</organism>
<evidence type="ECO:0000313" key="2">
    <source>
        <dbReference type="EMBL" id="SIT46341.1"/>
    </source>
</evidence>
<dbReference type="AlphaFoldDB" id="A0A1N7SG50"/>
<dbReference type="Proteomes" id="UP000187012">
    <property type="component" value="Unassembled WGS sequence"/>
</dbReference>
<feature type="region of interest" description="Disordered" evidence="1">
    <location>
        <begin position="1"/>
        <end position="34"/>
    </location>
</feature>
<keyword evidence="3" id="KW-1185">Reference proteome</keyword>
<gene>
    <name evidence="2" type="ORF">BN2475_640052</name>
</gene>